<comment type="caution">
    <text evidence="1">The sequence shown here is derived from an EMBL/GenBank/DDBJ whole genome shotgun (WGS) entry which is preliminary data.</text>
</comment>
<reference evidence="1 2" key="1">
    <citation type="submission" date="2007-08" db="EMBL/GenBank/DDBJ databases">
        <title>Draft genome sequence of Clostridium leptum (DSM 753).</title>
        <authorList>
            <person name="Sudarsanam P."/>
            <person name="Ley R."/>
            <person name="Guruge J."/>
            <person name="Turnbaugh P.J."/>
            <person name="Mahowald M."/>
            <person name="Liep D."/>
            <person name="Gordon J."/>
        </authorList>
    </citation>
    <scope>NUCLEOTIDE SEQUENCE [LARGE SCALE GENOMIC DNA]</scope>
    <source>
        <strain evidence="1 2">DSM 753</strain>
    </source>
</reference>
<organism evidence="1 2">
    <name type="scientific">[Clostridium] leptum DSM 753</name>
    <dbReference type="NCBI Taxonomy" id="428125"/>
    <lineage>
        <taxon>Bacteria</taxon>
        <taxon>Bacillati</taxon>
        <taxon>Bacillota</taxon>
        <taxon>Clostridia</taxon>
        <taxon>Eubacteriales</taxon>
        <taxon>Oscillospiraceae</taxon>
        <taxon>Oscillospiraceae incertae sedis</taxon>
    </lineage>
</organism>
<protein>
    <submittedName>
        <fullName evidence="1">Uncharacterized protein</fullName>
    </submittedName>
</protein>
<gene>
    <name evidence="1" type="ORF">CLOLEP_03246</name>
</gene>
<dbReference type="EMBL" id="ABCB02000020">
    <property type="protein sequence ID" value="EDO60420.1"/>
    <property type="molecule type" value="Genomic_DNA"/>
</dbReference>
<dbReference type="HOGENOM" id="CLU_2896127_0_0_9"/>
<dbReference type="AlphaFoldDB" id="A7VXC3"/>
<sequence length="62" mass="7206">MLFCYYLGKEGREGKGTDVTKFEIVWWKAQSIRRIESSNATNSLKLTDQTEGVFEPKKKAYQ</sequence>
<proteinExistence type="predicted"/>
<evidence type="ECO:0000313" key="2">
    <source>
        <dbReference type="Proteomes" id="UP000003490"/>
    </source>
</evidence>
<name>A7VXC3_9FIRM</name>
<evidence type="ECO:0000313" key="1">
    <source>
        <dbReference type="EMBL" id="EDO60420.1"/>
    </source>
</evidence>
<accession>A7VXC3</accession>
<reference evidence="1 2" key="2">
    <citation type="submission" date="2007-08" db="EMBL/GenBank/DDBJ databases">
        <authorList>
            <person name="Fulton L."/>
            <person name="Clifton S."/>
            <person name="Fulton B."/>
            <person name="Xu J."/>
            <person name="Minx P."/>
            <person name="Pepin K.H."/>
            <person name="Johnson M."/>
            <person name="Thiruvilangam P."/>
            <person name="Bhonagiri V."/>
            <person name="Nash W.E."/>
            <person name="Wang C."/>
            <person name="Mardis E.R."/>
            <person name="Wilson R.K."/>
        </authorList>
    </citation>
    <scope>NUCLEOTIDE SEQUENCE [LARGE SCALE GENOMIC DNA]</scope>
    <source>
        <strain evidence="1 2">DSM 753</strain>
    </source>
</reference>
<dbReference type="Proteomes" id="UP000003490">
    <property type="component" value="Unassembled WGS sequence"/>
</dbReference>